<name>A0A840PV54_URETH</name>
<keyword evidence="4" id="KW-1185">Reference proteome</keyword>
<evidence type="ECO:0000256" key="2">
    <source>
        <dbReference type="SAM" id="Phobius"/>
    </source>
</evidence>
<feature type="transmembrane region" description="Helical" evidence="2">
    <location>
        <begin position="43"/>
        <end position="69"/>
    </location>
</feature>
<dbReference type="Pfam" id="PF11772">
    <property type="entry name" value="EpuA"/>
    <property type="match status" value="1"/>
</dbReference>
<keyword evidence="2" id="KW-1133">Transmembrane helix</keyword>
<evidence type="ECO:0000256" key="1">
    <source>
        <dbReference type="SAM" id="MobiDB-lite"/>
    </source>
</evidence>
<feature type="region of interest" description="Disordered" evidence="1">
    <location>
        <begin position="1"/>
        <end position="28"/>
    </location>
</feature>
<dbReference type="RefSeq" id="WP_168412730.1">
    <property type="nucleotide sequence ID" value="NZ_JAAXPW010000038.1"/>
</dbReference>
<accession>A0A840PV54</accession>
<dbReference type="Proteomes" id="UP000557217">
    <property type="component" value="Unassembled WGS sequence"/>
</dbReference>
<proteinExistence type="predicted"/>
<gene>
    <name evidence="3" type="ORF">HNR36_002205</name>
</gene>
<reference evidence="3 4" key="1">
    <citation type="submission" date="2020-08" db="EMBL/GenBank/DDBJ databases">
        <title>Genomic Encyclopedia of Type Strains, Phase IV (KMG-IV): sequencing the most valuable type-strain genomes for metagenomic binning, comparative biology and taxonomic classification.</title>
        <authorList>
            <person name="Goeker M."/>
        </authorList>
    </citation>
    <scope>NUCLEOTIDE SEQUENCE [LARGE SCALE GENOMIC DNA]</scope>
    <source>
        <strain evidence="3 4">DSM 10633</strain>
    </source>
</reference>
<dbReference type="EMBL" id="JACHGZ010000029">
    <property type="protein sequence ID" value="MBB5149813.1"/>
    <property type="molecule type" value="Genomic_DNA"/>
</dbReference>
<evidence type="ECO:0000313" key="4">
    <source>
        <dbReference type="Proteomes" id="UP000557217"/>
    </source>
</evidence>
<feature type="compositionally biased region" description="Polar residues" evidence="1">
    <location>
        <begin position="1"/>
        <end position="16"/>
    </location>
</feature>
<keyword evidence="2" id="KW-0812">Transmembrane</keyword>
<dbReference type="AlphaFoldDB" id="A0A840PV54"/>
<keyword evidence="2" id="KW-0472">Membrane</keyword>
<comment type="caution">
    <text evidence="3">The sequence shown here is derived from an EMBL/GenBank/DDBJ whole genome shotgun (WGS) entry which is preliminary data.</text>
</comment>
<protein>
    <recommendedName>
        <fullName evidence="5">DNA-directed RNA polymerase subunit beta</fullName>
    </recommendedName>
</protein>
<sequence length="94" mass="10825">MANEMKSGSTLSNQDIPQKRARRQDRNEKHPKFKIYRTRLIPIWLRIVIVLVLLLLASVFGLMIGFGVIGDGNPLDALKWETYQYILDIINGIE</sequence>
<evidence type="ECO:0008006" key="5">
    <source>
        <dbReference type="Google" id="ProtNLM"/>
    </source>
</evidence>
<dbReference type="InterPro" id="IPR024596">
    <property type="entry name" value="RNApol_su_b/EpuA"/>
</dbReference>
<organism evidence="3 4">
    <name type="scientific">Ureibacillus thermosphaericus</name>
    <dbReference type="NCBI Taxonomy" id="51173"/>
    <lineage>
        <taxon>Bacteria</taxon>
        <taxon>Bacillati</taxon>
        <taxon>Bacillota</taxon>
        <taxon>Bacilli</taxon>
        <taxon>Bacillales</taxon>
        <taxon>Caryophanaceae</taxon>
        <taxon>Ureibacillus</taxon>
    </lineage>
</organism>
<evidence type="ECO:0000313" key="3">
    <source>
        <dbReference type="EMBL" id="MBB5149813.1"/>
    </source>
</evidence>